<dbReference type="Pfam" id="PF00172">
    <property type="entry name" value="Zn_clus"/>
    <property type="match status" value="1"/>
</dbReference>
<dbReference type="SMART" id="SM00066">
    <property type="entry name" value="GAL4"/>
    <property type="match status" value="1"/>
</dbReference>
<dbReference type="PANTHER" id="PTHR47338:SF29">
    <property type="entry name" value="ZN(2)-C6 FUNGAL-TYPE DOMAIN-CONTAINING PROTEIN"/>
    <property type="match status" value="1"/>
</dbReference>
<evidence type="ECO:0000313" key="8">
    <source>
        <dbReference type="EMBL" id="KAJ7019502.1"/>
    </source>
</evidence>
<sequence length="544" mass="58372">MTDFTLAGSSASASTSSPVQRGPRACTNCRRRKIKCDGARPICSQCRLRPPRSNDLCQYPHIEGQNPMDLPAQLFETISALRSRIGELEYLATPDPARVYLSLPYSGARQGVSTPDNFSDYGGTSGRSSPIDVREPPAHVVADLVNTFLNRFANSGYFFLSPSQFQASALLPLPFGHHDRPAPVLLSAVYLWGSLLSPVTLNEPYTPGAFLPYVLQNIPQALGDMAGDSQSLLETIQAELLISLYYLHSASPIQGRYHATAAASIAGGAGLQDSPGQRRGSHPPFVLATTVHDMEEPVRIDAFRAVVIVNNYWVVTVGSPALFTVSDSMWPSTSQGLFLTNDDTHGFTSTALLAKASVLLGRVISFSIHAFDTSDPTTLPSLDTDLHTFRTALPPLPGPPTHFISGLQALVLTHALVDFALVRLHTPYMRNSDPARAKCLTAAGRIVGGVAAVCILDGASNTDPMFGPIYAGVASVYMHEIAALAHQHGAGRSRGPRVQTEVRELEARLGSLMGAMASLAAYSPLIERCFVDMRAAYAAMALSR</sequence>
<dbReference type="PANTHER" id="PTHR47338">
    <property type="entry name" value="ZN(II)2CYS6 TRANSCRIPTION FACTOR (EUROFUNG)-RELATED"/>
    <property type="match status" value="1"/>
</dbReference>
<dbReference type="GO" id="GO:0005634">
    <property type="term" value="C:nucleus"/>
    <property type="evidence" value="ECO:0007669"/>
    <property type="project" value="UniProtKB-SubCell"/>
</dbReference>
<keyword evidence="3" id="KW-0805">Transcription regulation</keyword>
<dbReference type="InterPro" id="IPR001138">
    <property type="entry name" value="Zn2Cys6_DnaBD"/>
</dbReference>
<feature type="domain" description="Zn(2)-C6 fungal-type" evidence="7">
    <location>
        <begin position="25"/>
        <end position="59"/>
    </location>
</feature>
<dbReference type="EMBL" id="JARJCM010000291">
    <property type="protein sequence ID" value="KAJ7019502.1"/>
    <property type="molecule type" value="Genomic_DNA"/>
</dbReference>
<keyword evidence="4" id="KW-0804">Transcription</keyword>
<accession>A0AAD6S2S5</accession>
<dbReference type="CDD" id="cd12148">
    <property type="entry name" value="fungal_TF_MHR"/>
    <property type="match status" value="1"/>
</dbReference>
<dbReference type="GO" id="GO:0000981">
    <property type="term" value="F:DNA-binding transcription factor activity, RNA polymerase II-specific"/>
    <property type="evidence" value="ECO:0007669"/>
    <property type="project" value="InterPro"/>
</dbReference>
<evidence type="ECO:0000313" key="9">
    <source>
        <dbReference type="Proteomes" id="UP001218188"/>
    </source>
</evidence>
<evidence type="ECO:0000256" key="5">
    <source>
        <dbReference type="ARBA" id="ARBA00023242"/>
    </source>
</evidence>
<comment type="caution">
    <text evidence="8">The sequence shown here is derived from an EMBL/GenBank/DDBJ whole genome shotgun (WGS) entry which is preliminary data.</text>
</comment>
<dbReference type="AlphaFoldDB" id="A0AAD6S2S5"/>
<keyword evidence="5" id="KW-0539">Nucleus</keyword>
<comment type="subcellular location">
    <subcellularLocation>
        <location evidence="1">Nucleus</location>
    </subcellularLocation>
</comment>
<keyword evidence="9" id="KW-1185">Reference proteome</keyword>
<evidence type="ECO:0000256" key="3">
    <source>
        <dbReference type="ARBA" id="ARBA00023015"/>
    </source>
</evidence>
<evidence type="ECO:0000256" key="4">
    <source>
        <dbReference type="ARBA" id="ARBA00023163"/>
    </source>
</evidence>
<dbReference type="InterPro" id="IPR036864">
    <property type="entry name" value="Zn2-C6_fun-type_DNA-bd_sf"/>
</dbReference>
<dbReference type="SUPFAM" id="SSF57701">
    <property type="entry name" value="Zn2/Cys6 DNA-binding domain"/>
    <property type="match status" value="1"/>
</dbReference>
<keyword evidence="2" id="KW-0479">Metal-binding</keyword>
<dbReference type="CDD" id="cd00067">
    <property type="entry name" value="GAL4"/>
    <property type="match status" value="1"/>
</dbReference>
<dbReference type="Gene3D" id="4.10.240.10">
    <property type="entry name" value="Zn(2)-C6 fungal-type DNA-binding domain"/>
    <property type="match status" value="1"/>
</dbReference>
<proteinExistence type="predicted"/>
<evidence type="ECO:0000259" key="7">
    <source>
        <dbReference type="PROSITE" id="PS50048"/>
    </source>
</evidence>
<dbReference type="InterPro" id="IPR050815">
    <property type="entry name" value="TF_fung"/>
</dbReference>
<dbReference type="Proteomes" id="UP001218188">
    <property type="component" value="Unassembled WGS sequence"/>
</dbReference>
<evidence type="ECO:0000256" key="2">
    <source>
        <dbReference type="ARBA" id="ARBA00022723"/>
    </source>
</evidence>
<reference evidence="8" key="1">
    <citation type="submission" date="2023-03" db="EMBL/GenBank/DDBJ databases">
        <title>Massive genome expansion in bonnet fungi (Mycena s.s.) driven by repeated elements and novel gene families across ecological guilds.</title>
        <authorList>
            <consortium name="Lawrence Berkeley National Laboratory"/>
            <person name="Harder C.B."/>
            <person name="Miyauchi S."/>
            <person name="Viragh M."/>
            <person name="Kuo A."/>
            <person name="Thoen E."/>
            <person name="Andreopoulos B."/>
            <person name="Lu D."/>
            <person name="Skrede I."/>
            <person name="Drula E."/>
            <person name="Henrissat B."/>
            <person name="Morin E."/>
            <person name="Kohler A."/>
            <person name="Barry K."/>
            <person name="LaButti K."/>
            <person name="Morin E."/>
            <person name="Salamov A."/>
            <person name="Lipzen A."/>
            <person name="Mereny Z."/>
            <person name="Hegedus B."/>
            <person name="Baldrian P."/>
            <person name="Stursova M."/>
            <person name="Weitz H."/>
            <person name="Taylor A."/>
            <person name="Grigoriev I.V."/>
            <person name="Nagy L.G."/>
            <person name="Martin F."/>
            <person name="Kauserud H."/>
        </authorList>
    </citation>
    <scope>NUCLEOTIDE SEQUENCE</scope>
    <source>
        <strain evidence="8">CBHHK200</strain>
    </source>
</reference>
<feature type="compositionally biased region" description="Low complexity" evidence="6">
    <location>
        <begin position="7"/>
        <end position="17"/>
    </location>
</feature>
<protein>
    <recommendedName>
        <fullName evidence="7">Zn(2)-C6 fungal-type domain-containing protein</fullName>
    </recommendedName>
</protein>
<feature type="region of interest" description="Disordered" evidence="6">
    <location>
        <begin position="1"/>
        <end position="23"/>
    </location>
</feature>
<evidence type="ECO:0000256" key="1">
    <source>
        <dbReference type="ARBA" id="ARBA00004123"/>
    </source>
</evidence>
<name>A0AAD6S2S5_9AGAR</name>
<organism evidence="8 9">
    <name type="scientific">Mycena alexandri</name>
    <dbReference type="NCBI Taxonomy" id="1745969"/>
    <lineage>
        <taxon>Eukaryota</taxon>
        <taxon>Fungi</taxon>
        <taxon>Dikarya</taxon>
        <taxon>Basidiomycota</taxon>
        <taxon>Agaricomycotina</taxon>
        <taxon>Agaricomycetes</taxon>
        <taxon>Agaricomycetidae</taxon>
        <taxon>Agaricales</taxon>
        <taxon>Marasmiineae</taxon>
        <taxon>Mycenaceae</taxon>
        <taxon>Mycena</taxon>
    </lineage>
</organism>
<dbReference type="GO" id="GO:0008270">
    <property type="term" value="F:zinc ion binding"/>
    <property type="evidence" value="ECO:0007669"/>
    <property type="project" value="InterPro"/>
</dbReference>
<dbReference type="PROSITE" id="PS50048">
    <property type="entry name" value="ZN2_CY6_FUNGAL_2"/>
    <property type="match status" value="1"/>
</dbReference>
<evidence type="ECO:0000256" key="6">
    <source>
        <dbReference type="SAM" id="MobiDB-lite"/>
    </source>
</evidence>
<gene>
    <name evidence="8" type="ORF">C8F04DRAFT_333918</name>
</gene>